<evidence type="ECO:0000313" key="1">
    <source>
        <dbReference type="EMBL" id="AQV93957.1"/>
    </source>
</evidence>
<reference evidence="2" key="1">
    <citation type="submission" date="2017-02" db="EMBL/GenBank/DDBJ databases">
        <title>Complete genome sequence of Cupriavidus necator strain NH9, a 3-chlorobenzoate degrader.</title>
        <authorList>
            <person name="Moriuchi R."/>
            <person name="Dohra H."/>
            <person name="Ogawa N."/>
        </authorList>
    </citation>
    <scope>NUCLEOTIDE SEQUENCE [LARGE SCALE GENOMIC DNA]</scope>
    <source>
        <strain evidence="2">NH9</strain>
    </source>
</reference>
<proteinExistence type="predicted"/>
<evidence type="ECO:0000313" key="2">
    <source>
        <dbReference type="Proteomes" id="UP000189627"/>
    </source>
</evidence>
<protein>
    <submittedName>
        <fullName evidence="1">Uncharacterized protein</fullName>
    </submittedName>
</protein>
<organism evidence="1 2">
    <name type="scientific">Cupriavidus necator</name>
    <name type="common">Alcaligenes eutrophus</name>
    <name type="synonym">Ralstonia eutropha</name>
    <dbReference type="NCBI Taxonomy" id="106590"/>
    <lineage>
        <taxon>Bacteria</taxon>
        <taxon>Pseudomonadati</taxon>
        <taxon>Pseudomonadota</taxon>
        <taxon>Betaproteobacteria</taxon>
        <taxon>Burkholderiales</taxon>
        <taxon>Burkholderiaceae</taxon>
        <taxon>Cupriavidus</taxon>
    </lineage>
</organism>
<dbReference type="RefSeq" id="WP_164704800.1">
    <property type="nucleotide sequence ID" value="NZ_CP017757.2"/>
</dbReference>
<name>A0A1U9UNE7_CUPNE</name>
<dbReference type="Proteomes" id="UP000189627">
    <property type="component" value="Chromosome 1"/>
</dbReference>
<dbReference type="KEGG" id="cuh:BJN34_08635"/>
<sequence>MNQAQMQIRLERAKNRVREIIAADLLGETVDANGKPAQAIVSKPVAHADAKERTVALP</sequence>
<accession>A0A1U9UNE7</accession>
<dbReference type="AlphaFoldDB" id="A0A1U9UNE7"/>
<dbReference type="EMBL" id="CP017757">
    <property type="protein sequence ID" value="AQV93957.1"/>
    <property type="molecule type" value="Genomic_DNA"/>
</dbReference>
<gene>
    <name evidence="1" type="ORF">BJN34_08635</name>
</gene>